<evidence type="ECO:0000259" key="1">
    <source>
        <dbReference type="Pfam" id="PF03161"/>
    </source>
</evidence>
<evidence type="ECO:0000313" key="2">
    <source>
        <dbReference type="EMBL" id="MFC4987340.1"/>
    </source>
</evidence>
<keyword evidence="3" id="KW-1185">Reference proteome</keyword>
<organism evidence="2 3">
    <name type="scientific">Saliphagus infecundisoli</name>
    <dbReference type="NCBI Taxonomy" id="1849069"/>
    <lineage>
        <taxon>Archaea</taxon>
        <taxon>Methanobacteriati</taxon>
        <taxon>Methanobacteriota</taxon>
        <taxon>Stenosarchaea group</taxon>
        <taxon>Halobacteria</taxon>
        <taxon>Halobacteriales</taxon>
        <taxon>Natrialbaceae</taxon>
        <taxon>Saliphagus</taxon>
    </lineage>
</organism>
<sequence length="184" mass="21014">MVTGALMGDGSLEGRERTKLRIETTTREFALWLHEQFDMAAGSLRRFPQDGPNQDVYRVSTIAHPEFNPYRDWYRDGEKRIPDPVQLRPASARVFVACDSSLSFGGNDHPRLTFSAVDDGYREDLVRTLSRLEIGTTPRVGSRRVSIDVPDVPRLLEWIGDPVPGVEHKWATSQSDYDRLRDRQ</sequence>
<dbReference type="InterPro" id="IPR004860">
    <property type="entry name" value="LAGLIDADG_dom"/>
</dbReference>
<dbReference type="EMBL" id="JBHSJG010000022">
    <property type="protein sequence ID" value="MFC4987340.1"/>
    <property type="molecule type" value="Genomic_DNA"/>
</dbReference>
<dbReference type="SUPFAM" id="SSF55608">
    <property type="entry name" value="Homing endonucleases"/>
    <property type="match status" value="1"/>
</dbReference>
<dbReference type="RefSeq" id="WP_224830153.1">
    <property type="nucleotide sequence ID" value="NZ_JAIWHV010000040.1"/>
</dbReference>
<proteinExistence type="predicted"/>
<comment type="caution">
    <text evidence="2">The sequence shown here is derived from an EMBL/GenBank/DDBJ whole genome shotgun (WGS) entry which is preliminary data.</text>
</comment>
<evidence type="ECO:0000313" key="3">
    <source>
        <dbReference type="Proteomes" id="UP001595925"/>
    </source>
</evidence>
<protein>
    <recommendedName>
        <fullName evidence="1">Homing endonuclease LAGLIDADG domain-containing protein</fullName>
    </recommendedName>
</protein>
<dbReference type="AlphaFoldDB" id="A0ABD5QC52"/>
<name>A0ABD5QC52_9EURY</name>
<gene>
    <name evidence="2" type="ORF">ACFPFO_06085</name>
</gene>
<dbReference type="Gene3D" id="3.10.28.10">
    <property type="entry name" value="Homing endonucleases"/>
    <property type="match status" value="1"/>
</dbReference>
<reference evidence="2 3" key="1">
    <citation type="journal article" date="2019" name="Int. J. Syst. Evol. Microbiol.">
        <title>The Global Catalogue of Microorganisms (GCM) 10K type strain sequencing project: providing services to taxonomists for standard genome sequencing and annotation.</title>
        <authorList>
            <consortium name="The Broad Institute Genomics Platform"/>
            <consortium name="The Broad Institute Genome Sequencing Center for Infectious Disease"/>
            <person name="Wu L."/>
            <person name="Ma J."/>
        </authorList>
    </citation>
    <scope>NUCLEOTIDE SEQUENCE [LARGE SCALE GENOMIC DNA]</scope>
    <source>
        <strain evidence="2 3">CGMCC 1.15824</strain>
    </source>
</reference>
<dbReference type="Pfam" id="PF03161">
    <property type="entry name" value="LAGLIDADG_2"/>
    <property type="match status" value="1"/>
</dbReference>
<dbReference type="Proteomes" id="UP001595925">
    <property type="component" value="Unassembled WGS sequence"/>
</dbReference>
<dbReference type="InterPro" id="IPR027434">
    <property type="entry name" value="Homing_endonucl"/>
</dbReference>
<feature type="domain" description="Homing endonuclease LAGLIDADG" evidence="1">
    <location>
        <begin position="1"/>
        <end position="83"/>
    </location>
</feature>
<accession>A0ABD5QC52</accession>